<feature type="compositionally biased region" description="Acidic residues" evidence="5">
    <location>
        <begin position="329"/>
        <end position="343"/>
    </location>
</feature>
<feature type="region of interest" description="Disordered" evidence="5">
    <location>
        <begin position="249"/>
        <end position="290"/>
    </location>
</feature>
<sequence length="988" mass="111195">MVMEPLEHSNGLGQSMNDSFSLYERYMRSFNIVDSRVEKKDIREASDATEPVSPSNSYCDSSDSRGNIDLSTAQSNVINKHRDITESECNLLNNNTCDNIADKLSDSEFNRAEAYYQSNSPAAESLLDNSSTTAENSHLTERSNQTGFLLVSSEETKRECFKPLFLTSTMENSNNAVDSVPMFRDVRHAETVFKLPNIELTFNGTIKHVQKLTPIVDPVTALSSQNLVNLEGKSEDLFLEHKSNLNIESNAYNSSDQKSSDASDEKSLDVETLEKTSESPGDPQYEESNLKKEFLVNDDESSTKWNLEHSHSSFETSFDSGVRSPNVFSDDDENDGEPVEEPEPFWNFLKDYEASDKKKVRKLEENLQGILPPPSVTIVKTDVTEMLKKYYNFLPLFNGTAKLNVSEEANSTTPTKRVSFIEIPQLQETSRNAEDVASKTGLSDTKSRIDLNLAKLNSSDVDTSVTDKIMCTEIEAVETSWPNSLKCRHHDVYAATINEKAQASHSKMVLIDKKKLVNSSERKSPRLRRTPGKKTPNRRTPGRKTPAKTPKTRSGGSSKKKAMRRLLMDSESMTRSQPSRETLKRALFLSPEDRKSIPVVPSTSVPLHAMKTKRALFGSPVRADTKSLDSDQFLKRKRDSLDDIPGTSKSKIAKSLSFGGGTMGPSEPISFNRRASEVFTKRSTDLNDNHKQSREKASHLARLMRRLLTLPPYAARSREKASHVARLTQRLLTLPPYAARDCFEEEHTKLTNEANNKVTGYISANAYQLMKSRQNATTLNPQIKENSCISLKQEPKSATKNVLQDKLLNIDSNSNSSGISMIDKGSLGIFKSNSMPSFEEAAKMRARRQISFDNVDFPKSLMKKFHSICPEKLVADQQHRFTKEEIVKKFDVLKNNPFQDRLFRVFSSKKDDCFSFEDLLDMCSAMSAECPPDVKAAWAFKVYDLDEDNQISSRDIIEILDRLTWHPLGVENQLDKESKMKIADVVST</sequence>
<feature type="region of interest" description="Disordered" evidence="5">
    <location>
        <begin position="503"/>
        <end position="562"/>
    </location>
</feature>
<reference evidence="7 8" key="1">
    <citation type="journal article" date="2015" name="Genome Biol. Evol.">
        <title>The genome of winter moth (Operophtera brumata) provides a genomic perspective on sexual dimorphism and phenology.</title>
        <authorList>
            <person name="Derks M.F."/>
            <person name="Smit S."/>
            <person name="Salis L."/>
            <person name="Schijlen E."/>
            <person name="Bossers A."/>
            <person name="Mateman C."/>
            <person name="Pijl A.S."/>
            <person name="de Ridder D."/>
            <person name="Groenen M.A."/>
            <person name="Visser M.E."/>
            <person name="Megens H.J."/>
        </authorList>
    </citation>
    <scope>NUCLEOTIDE SEQUENCE [LARGE SCALE GENOMIC DNA]</scope>
    <source>
        <strain evidence="7">WM2013NL</strain>
        <tissue evidence="7">Head and thorax</tissue>
    </source>
</reference>
<dbReference type="InterPro" id="IPR018247">
    <property type="entry name" value="EF_Hand_1_Ca_BS"/>
</dbReference>
<comment type="caution">
    <text evidence="7">The sequence shown here is derived from an EMBL/GenBank/DDBJ whole genome shotgun (WGS) entry which is preliminary data.</text>
</comment>
<dbReference type="PANTHER" id="PTHR45791">
    <property type="entry name" value="CALCIUM AND INTEGRIN BINDING FAMILY MEMBER 2"/>
    <property type="match status" value="1"/>
</dbReference>
<dbReference type="Proteomes" id="UP000037510">
    <property type="component" value="Unassembled WGS sequence"/>
</dbReference>
<organism evidence="7 8">
    <name type="scientific">Operophtera brumata</name>
    <name type="common">Winter moth</name>
    <name type="synonym">Phalaena brumata</name>
    <dbReference type="NCBI Taxonomy" id="104452"/>
    <lineage>
        <taxon>Eukaryota</taxon>
        <taxon>Metazoa</taxon>
        <taxon>Ecdysozoa</taxon>
        <taxon>Arthropoda</taxon>
        <taxon>Hexapoda</taxon>
        <taxon>Insecta</taxon>
        <taxon>Pterygota</taxon>
        <taxon>Neoptera</taxon>
        <taxon>Endopterygota</taxon>
        <taxon>Lepidoptera</taxon>
        <taxon>Glossata</taxon>
        <taxon>Ditrysia</taxon>
        <taxon>Geometroidea</taxon>
        <taxon>Geometridae</taxon>
        <taxon>Larentiinae</taxon>
        <taxon>Operophtera</taxon>
    </lineage>
</organism>
<dbReference type="EMBL" id="JTDY01001809">
    <property type="protein sequence ID" value="KOB72819.1"/>
    <property type="molecule type" value="Genomic_DNA"/>
</dbReference>
<evidence type="ECO:0000256" key="4">
    <source>
        <dbReference type="ARBA" id="ARBA00022842"/>
    </source>
</evidence>
<name>A0A0L7LBP5_OPEBR</name>
<keyword evidence="4" id="KW-0460">Magnesium</keyword>
<keyword evidence="8" id="KW-1185">Reference proteome</keyword>
<feature type="region of interest" description="Disordered" evidence="5">
    <location>
        <begin position="315"/>
        <end position="343"/>
    </location>
</feature>
<feature type="compositionally biased region" description="Basic residues" evidence="5">
    <location>
        <begin position="525"/>
        <end position="546"/>
    </location>
</feature>
<feature type="region of interest" description="Disordered" evidence="5">
    <location>
        <begin position="640"/>
        <end position="669"/>
    </location>
</feature>
<keyword evidence="3" id="KW-0106">Calcium</keyword>
<feature type="compositionally biased region" description="Basic and acidic residues" evidence="5">
    <location>
        <begin position="510"/>
        <end position="524"/>
    </location>
</feature>
<dbReference type="PROSITE" id="PS50222">
    <property type="entry name" value="EF_HAND_2"/>
    <property type="match status" value="1"/>
</dbReference>
<dbReference type="PANTHER" id="PTHR45791:SF9">
    <property type="entry name" value="FREQUENIN-1-LIKE PROTEIN"/>
    <property type="match status" value="1"/>
</dbReference>
<dbReference type="InterPro" id="IPR002048">
    <property type="entry name" value="EF_hand_dom"/>
</dbReference>
<dbReference type="InterPro" id="IPR051433">
    <property type="entry name" value="CIBP"/>
</dbReference>
<gene>
    <name evidence="7" type="ORF">OBRU01_11729</name>
</gene>
<evidence type="ECO:0000256" key="3">
    <source>
        <dbReference type="ARBA" id="ARBA00022837"/>
    </source>
</evidence>
<feature type="domain" description="EF-hand" evidence="6">
    <location>
        <begin position="931"/>
        <end position="966"/>
    </location>
</feature>
<dbReference type="AlphaFoldDB" id="A0A0L7LBP5"/>
<evidence type="ECO:0000256" key="2">
    <source>
        <dbReference type="ARBA" id="ARBA00022737"/>
    </source>
</evidence>
<evidence type="ECO:0000256" key="5">
    <source>
        <dbReference type="SAM" id="MobiDB-lite"/>
    </source>
</evidence>
<dbReference type="PROSITE" id="PS00018">
    <property type="entry name" value="EF_HAND_1"/>
    <property type="match status" value="1"/>
</dbReference>
<dbReference type="Gene3D" id="1.10.238.10">
    <property type="entry name" value="EF-hand"/>
    <property type="match status" value="1"/>
</dbReference>
<feature type="region of interest" description="Disordered" evidence="5">
    <location>
        <begin position="42"/>
        <end position="66"/>
    </location>
</feature>
<feature type="region of interest" description="Disordered" evidence="5">
    <location>
        <begin position="122"/>
        <end position="141"/>
    </location>
</feature>
<evidence type="ECO:0000313" key="8">
    <source>
        <dbReference type="Proteomes" id="UP000037510"/>
    </source>
</evidence>
<evidence type="ECO:0000256" key="1">
    <source>
        <dbReference type="ARBA" id="ARBA00022723"/>
    </source>
</evidence>
<proteinExistence type="predicted"/>
<dbReference type="GO" id="GO:0005509">
    <property type="term" value="F:calcium ion binding"/>
    <property type="evidence" value="ECO:0007669"/>
    <property type="project" value="InterPro"/>
</dbReference>
<protein>
    <submittedName>
        <fullName evidence="7">Neuronal calcium sensor</fullName>
    </submittedName>
</protein>
<feature type="compositionally biased region" description="Basic and acidic residues" evidence="5">
    <location>
        <begin position="258"/>
        <end position="277"/>
    </location>
</feature>
<dbReference type="GO" id="GO:0000287">
    <property type="term" value="F:magnesium ion binding"/>
    <property type="evidence" value="ECO:0007669"/>
    <property type="project" value="TreeGrafter"/>
</dbReference>
<dbReference type="SUPFAM" id="SSF47473">
    <property type="entry name" value="EF-hand"/>
    <property type="match status" value="1"/>
</dbReference>
<keyword evidence="1" id="KW-0479">Metal-binding</keyword>
<dbReference type="InterPro" id="IPR011992">
    <property type="entry name" value="EF-hand-dom_pair"/>
</dbReference>
<evidence type="ECO:0000259" key="6">
    <source>
        <dbReference type="PROSITE" id="PS50222"/>
    </source>
</evidence>
<evidence type="ECO:0000313" key="7">
    <source>
        <dbReference type="EMBL" id="KOB72819.1"/>
    </source>
</evidence>
<accession>A0A0L7LBP5</accession>
<keyword evidence="2" id="KW-0677">Repeat</keyword>